<dbReference type="Proteomes" id="UP000525652">
    <property type="component" value="Unassembled WGS sequence"/>
</dbReference>
<evidence type="ECO:0000259" key="1">
    <source>
        <dbReference type="Pfam" id="PF13472"/>
    </source>
</evidence>
<protein>
    <submittedName>
        <fullName evidence="2">SGNH/GDSL hydrolase family protein</fullName>
    </submittedName>
</protein>
<dbReference type="GO" id="GO:0016788">
    <property type="term" value="F:hydrolase activity, acting on ester bonds"/>
    <property type="evidence" value="ECO:0007669"/>
    <property type="project" value="UniProtKB-ARBA"/>
</dbReference>
<dbReference type="CDD" id="cd00229">
    <property type="entry name" value="SGNH_hydrolase"/>
    <property type="match status" value="1"/>
</dbReference>
<dbReference type="Pfam" id="PF13472">
    <property type="entry name" value="Lipase_GDSL_2"/>
    <property type="match status" value="1"/>
</dbReference>
<dbReference type="Gene3D" id="3.40.50.1110">
    <property type="entry name" value="SGNH hydrolase"/>
    <property type="match status" value="1"/>
</dbReference>
<evidence type="ECO:0000313" key="3">
    <source>
        <dbReference type="Proteomes" id="UP000525652"/>
    </source>
</evidence>
<proteinExistence type="predicted"/>
<dbReference type="PANTHER" id="PTHR34407">
    <property type="entry name" value="EXPRESSED PROTEIN"/>
    <property type="match status" value="1"/>
</dbReference>
<organism evidence="2 3">
    <name type="scientific">Puniceicoccus vermicola</name>
    <dbReference type="NCBI Taxonomy" id="388746"/>
    <lineage>
        <taxon>Bacteria</taxon>
        <taxon>Pseudomonadati</taxon>
        <taxon>Verrucomicrobiota</taxon>
        <taxon>Opitutia</taxon>
        <taxon>Puniceicoccales</taxon>
        <taxon>Puniceicoccaceae</taxon>
        <taxon>Puniceicoccus</taxon>
    </lineage>
</organism>
<dbReference type="InterPro" id="IPR013830">
    <property type="entry name" value="SGNH_hydro"/>
</dbReference>
<dbReference type="RefSeq" id="WP_185693322.1">
    <property type="nucleotide sequence ID" value="NZ_JACHVA010000101.1"/>
</dbReference>
<dbReference type="PANTHER" id="PTHR34407:SF1">
    <property type="entry name" value="SGNH HYDROLASE-TYPE ESTERASE DOMAIN-CONTAINING PROTEIN"/>
    <property type="match status" value="1"/>
</dbReference>
<accession>A0A7X1AZ62</accession>
<feature type="domain" description="SGNH hydrolase-type esterase" evidence="1">
    <location>
        <begin position="93"/>
        <end position="237"/>
    </location>
</feature>
<dbReference type="AlphaFoldDB" id="A0A7X1AZ62"/>
<dbReference type="SUPFAM" id="SSF52266">
    <property type="entry name" value="SGNH hydrolase"/>
    <property type="match status" value="1"/>
</dbReference>
<sequence length="477" mass="53586">MNSAKSLIKVKPQSIELFEAVLLVKRSGFVEVYDMFVTSKFSFLTLLFVLIGTFCMAEDSSAWRDLKESSVRNGLPNVAAKLAAGEPVKIAYLGGSITSQQGWRIYSEAWFEERYPDSEITGINAAIGGTGSTLGVFRLERDVLQHEPDLLFVEFAVNDRAGLEYQLAMEGIVRKTWKRFPDTDICFVYTITNHEIEHLRTGKMKRTSSNMEAIADYYGIPTVHMGVEIVEMEKAGRLVMKEPEANMEAVSGDDLNQSSELPASAGRPVVFSKDGVHPYVDTGHRLYMDALARSLPQALAVGEAFPHRLSDPMFENNWEQATIVKISELGPDSLEGAWQQLKAPEDPLAKRFLMRMPELWRAEPGSTLSFQFKGTRVAVYDLLGPGCGMIRVTVDGKSRMLKRMDGYCHYYRLGTVELAGNLEDTVHDVVVEVSTETFDKRSVLFERVRNKFDESPERFEAMDWYPGAVFLLGELVH</sequence>
<keyword evidence="2" id="KW-0378">Hydrolase</keyword>
<dbReference type="EMBL" id="JACHVA010000101">
    <property type="protein sequence ID" value="MBC2602656.1"/>
    <property type="molecule type" value="Genomic_DNA"/>
</dbReference>
<gene>
    <name evidence="2" type="ORF">H5P30_12810</name>
</gene>
<dbReference type="Gene3D" id="2.60.120.260">
    <property type="entry name" value="Galactose-binding domain-like"/>
    <property type="match status" value="1"/>
</dbReference>
<keyword evidence="3" id="KW-1185">Reference proteome</keyword>
<evidence type="ECO:0000313" key="2">
    <source>
        <dbReference type="EMBL" id="MBC2602656.1"/>
    </source>
</evidence>
<dbReference type="InterPro" id="IPR036514">
    <property type="entry name" value="SGNH_hydro_sf"/>
</dbReference>
<name>A0A7X1AZ62_9BACT</name>
<reference evidence="2 3" key="1">
    <citation type="submission" date="2020-07" db="EMBL/GenBank/DDBJ databases">
        <authorList>
            <person name="Feng X."/>
        </authorList>
    </citation>
    <scope>NUCLEOTIDE SEQUENCE [LARGE SCALE GENOMIC DNA]</scope>
    <source>
        <strain evidence="2 3">JCM14086</strain>
    </source>
</reference>
<comment type="caution">
    <text evidence="2">The sequence shown here is derived from an EMBL/GenBank/DDBJ whole genome shotgun (WGS) entry which is preliminary data.</text>
</comment>